<reference evidence="7 8" key="1">
    <citation type="submission" date="2024-05" db="EMBL/GenBank/DDBJ databases">
        <title>Culex pipiens pipiens assembly and annotation.</title>
        <authorList>
            <person name="Alout H."/>
            <person name="Durand T."/>
        </authorList>
    </citation>
    <scope>NUCLEOTIDE SEQUENCE [LARGE SCALE GENOMIC DNA]</scope>
    <source>
        <strain evidence="7">HA-2024</strain>
        <tissue evidence="7">Whole body</tissue>
    </source>
</reference>
<sequence>MSFVIKAIYTMAYALHALQQDACGRNSVGICPAMFPFNGTQFFNYLMNVSFTYEPGDIVEFDNRGDPPGRYDIMNYQLLEDGTYDYVQVGEWNNGSLNFFRDLQESSTGPVESVCSKPCLPGFYKQSNSEYDKKLNYHGTDVRKPLRQDNSILGKSLKERTTSCLEETRNGAARGATIGCSATLDDAPDAQCCSSLDTVVLLLSRRLSVVLAGFRRQLDIYPRGAVNLVHALSDDGRRQVGVLLSALSAGLAGRRAKGCKLVTRVVDGRVQGAMVTCAALFRTASYRGGFSTGTTESGSCGHGRGCWNTSSAGADAPVLSGSKRAAERLFHGRELEIRGLRGFKGFQFTWGSPS</sequence>
<dbReference type="Gene3D" id="3.40.50.2300">
    <property type="match status" value="2"/>
</dbReference>
<gene>
    <name evidence="7" type="ORF">pipiens_013895</name>
</gene>
<evidence type="ECO:0000256" key="3">
    <source>
        <dbReference type="ARBA" id="ARBA00022989"/>
    </source>
</evidence>
<dbReference type="Pfam" id="PF01094">
    <property type="entry name" value="ANF_receptor"/>
    <property type="match status" value="1"/>
</dbReference>
<dbReference type="PANTHER" id="PTHR24060">
    <property type="entry name" value="METABOTROPIC GLUTAMATE RECEPTOR"/>
    <property type="match status" value="1"/>
</dbReference>
<evidence type="ECO:0000313" key="8">
    <source>
        <dbReference type="Proteomes" id="UP001562425"/>
    </source>
</evidence>
<evidence type="ECO:0000256" key="5">
    <source>
        <dbReference type="ARBA" id="ARBA00023180"/>
    </source>
</evidence>
<comment type="caution">
    <text evidence="7">The sequence shown here is derived from an EMBL/GenBank/DDBJ whole genome shotgun (WGS) entry which is preliminary data.</text>
</comment>
<keyword evidence="5" id="KW-0325">Glycoprotein</keyword>
<keyword evidence="8" id="KW-1185">Reference proteome</keyword>
<dbReference type="EMBL" id="JBEHCU010008925">
    <property type="protein sequence ID" value="KAL1380861.1"/>
    <property type="molecule type" value="Genomic_DNA"/>
</dbReference>
<organism evidence="7 8">
    <name type="scientific">Culex pipiens pipiens</name>
    <name type="common">Northern house mosquito</name>
    <dbReference type="NCBI Taxonomy" id="38569"/>
    <lineage>
        <taxon>Eukaryota</taxon>
        <taxon>Metazoa</taxon>
        <taxon>Ecdysozoa</taxon>
        <taxon>Arthropoda</taxon>
        <taxon>Hexapoda</taxon>
        <taxon>Insecta</taxon>
        <taxon>Pterygota</taxon>
        <taxon>Neoptera</taxon>
        <taxon>Endopterygota</taxon>
        <taxon>Diptera</taxon>
        <taxon>Nematocera</taxon>
        <taxon>Culicoidea</taxon>
        <taxon>Culicidae</taxon>
        <taxon>Culicinae</taxon>
        <taxon>Culicini</taxon>
        <taxon>Culex</taxon>
        <taxon>Culex</taxon>
    </lineage>
</organism>
<keyword evidence="2" id="KW-0812">Transmembrane</keyword>
<feature type="domain" description="Receptor ligand binding region" evidence="6">
    <location>
        <begin position="5"/>
        <end position="77"/>
    </location>
</feature>
<dbReference type="SUPFAM" id="SSF53822">
    <property type="entry name" value="Periplasmic binding protein-like I"/>
    <property type="match status" value="1"/>
</dbReference>
<comment type="subcellular location">
    <subcellularLocation>
        <location evidence="1">Membrane</location>
    </subcellularLocation>
</comment>
<dbReference type="InterPro" id="IPR028082">
    <property type="entry name" value="Peripla_BP_I"/>
</dbReference>
<dbReference type="InterPro" id="IPR050726">
    <property type="entry name" value="mGluR"/>
</dbReference>
<dbReference type="AlphaFoldDB" id="A0ABD1CWQ1"/>
<name>A0ABD1CWQ1_CULPP</name>
<dbReference type="InterPro" id="IPR001828">
    <property type="entry name" value="ANF_lig-bd_rcpt"/>
</dbReference>
<accession>A0ABD1CWQ1</accession>
<evidence type="ECO:0000313" key="7">
    <source>
        <dbReference type="EMBL" id="KAL1380861.1"/>
    </source>
</evidence>
<keyword evidence="4" id="KW-0472">Membrane</keyword>
<protein>
    <recommendedName>
        <fullName evidence="6">Receptor ligand binding region domain-containing protein</fullName>
    </recommendedName>
</protein>
<proteinExistence type="predicted"/>
<evidence type="ECO:0000256" key="4">
    <source>
        <dbReference type="ARBA" id="ARBA00023136"/>
    </source>
</evidence>
<dbReference type="GO" id="GO:0016020">
    <property type="term" value="C:membrane"/>
    <property type="evidence" value="ECO:0007669"/>
    <property type="project" value="UniProtKB-SubCell"/>
</dbReference>
<dbReference type="Proteomes" id="UP001562425">
    <property type="component" value="Unassembled WGS sequence"/>
</dbReference>
<evidence type="ECO:0000256" key="1">
    <source>
        <dbReference type="ARBA" id="ARBA00004370"/>
    </source>
</evidence>
<evidence type="ECO:0000256" key="2">
    <source>
        <dbReference type="ARBA" id="ARBA00022692"/>
    </source>
</evidence>
<keyword evidence="3" id="KW-1133">Transmembrane helix</keyword>
<evidence type="ECO:0000259" key="6">
    <source>
        <dbReference type="Pfam" id="PF01094"/>
    </source>
</evidence>